<organism evidence="2 3">
    <name type="scientific">Pluralibacter gergoviae</name>
    <name type="common">Enterobacter gergoviae</name>
    <dbReference type="NCBI Taxonomy" id="61647"/>
    <lineage>
        <taxon>Bacteria</taxon>
        <taxon>Pseudomonadati</taxon>
        <taxon>Pseudomonadota</taxon>
        <taxon>Gammaproteobacteria</taxon>
        <taxon>Enterobacterales</taxon>
        <taxon>Enterobacteriaceae</taxon>
        <taxon>Pluralibacter</taxon>
    </lineage>
</organism>
<gene>
    <name evidence="2" type="ORF">ABW06_25625</name>
    <name evidence="1" type="ORF">QEG54_005520</name>
</gene>
<reference evidence="2 3" key="1">
    <citation type="submission" date="2015-05" db="EMBL/GenBank/DDBJ databases">
        <title>Genome sequences of Pluralibacter gergoviae.</title>
        <authorList>
            <person name="Greninger A.L."/>
            <person name="Miller S."/>
        </authorList>
    </citation>
    <scope>NUCLEOTIDE SEQUENCE [LARGE SCALE GENOMIC DNA]</scope>
    <source>
        <strain evidence="2 3">JS81F13</strain>
    </source>
</reference>
<dbReference type="KEGG" id="pge:LG71_25515"/>
<keyword evidence="3" id="KW-1185">Reference proteome</keyword>
<evidence type="ECO:0000313" key="2">
    <source>
        <dbReference type="EMBL" id="KMK04715.1"/>
    </source>
</evidence>
<evidence type="ECO:0000313" key="1">
    <source>
        <dbReference type="EMBL" id="EML1474668.1"/>
    </source>
</evidence>
<sequence length="122" mass="14238">MKNKDLIEIDKYLSVLANFDFLKSLDADNALDLRDEPEFDDQWMAVFNALESKTFKADDISFIDMLREKAFKQSFKIINNSEISSRISDDIEIIAKSFISGDNNNWAVTYLWMSYKSKKFPD</sequence>
<reference evidence="1" key="2">
    <citation type="submission" date="2024-02" db="EMBL/GenBank/DDBJ databases">
        <authorList>
            <consortium name="Clinical and Environmental Microbiology Branch: Whole genome sequencing antimicrobial resistance pathogens in the healthcare setting"/>
        </authorList>
    </citation>
    <scope>NUCLEOTIDE SEQUENCE</scope>
    <source>
        <strain evidence="1">2021DK-00143</strain>
    </source>
</reference>
<dbReference type="PATRIC" id="fig|61647.15.peg.4913"/>
<dbReference type="Proteomes" id="UP000036196">
    <property type="component" value="Unassembled WGS sequence"/>
</dbReference>
<name>A0A089PSS4_PLUGE</name>
<dbReference type="eggNOG" id="ENOG50330YM">
    <property type="taxonomic scope" value="Bacteria"/>
</dbReference>
<proteinExistence type="predicted"/>
<comment type="caution">
    <text evidence="2">The sequence shown here is derived from an EMBL/GenBank/DDBJ whole genome shotgun (WGS) entry which is preliminary data.</text>
</comment>
<dbReference type="RefSeq" id="WP_043086242.1">
    <property type="nucleotide sequence ID" value="NZ_CACVCI010000001.1"/>
</dbReference>
<dbReference type="EMBL" id="ABLOKC030000068">
    <property type="protein sequence ID" value="EML1474668.1"/>
    <property type="molecule type" value="Genomic_DNA"/>
</dbReference>
<dbReference type="AlphaFoldDB" id="A0A089PSS4"/>
<protein>
    <submittedName>
        <fullName evidence="2">Uncharacterized protein</fullName>
    </submittedName>
</protein>
<dbReference type="EMBL" id="LDZF01000063">
    <property type="protein sequence ID" value="KMK04715.1"/>
    <property type="molecule type" value="Genomic_DNA"/>
</dbReference>
<evidence type="ECO:0000313" key="3">
    <source>
        <dbReference type="Proteomes" id="UP000036196"/>
    </source>
</evidence>
<accession>A0A089PSS4</accession>